<dbReference type="InterPro" id="IPR001932">
    <property type="entry name" value="PPM-type_phosphatase-like_dom"/>
</dbReference>
<sequence length="269" mass="30805">MRVESFLRRAPSKSVSEDAIVLNEKINVYGVFDGATPLTPFQDEQGMNGAYLAANIFKDYFTTRYPENLSLVEGVVAANRLLKAHMEKYGIDQKKYEQLWSTCAAVIKFEKDGMISFAQLGDCMIIAEFQNGLIKVLTRDTVKDISYRARVWREELRKQGVRIPDEEYFQDITKQRFFNRTLANKPFGYSVANGTEEVGQFIQHGQVRGSELKAILLLTDGLFHRDYSLEETFEKIRNTSVSDYAIDLESHERKNGIRSDDKAGVMIRL</sequence>
<dbReference type="KEGG" id="nnv:QNH39_23970"/>
<keyword evidence="3" id="KW-1185">Reference proteome</keyword>
<dbReference type="SUPFAM" id="SSF81606">
    <property type="entry name" value="PP2C-like"/>
    <property type="match status" value="1"/>
</dbReference>
<feature type="domain" description="PPM-type phosphatase" evidence="1">
    <location>
        <begin position="27"/>
        <end position="235"/>
    </location>
</feature>
<evidence type="ECO:0000259" key="1">
    <source>
        <dbReference type="Pfam" id="PF13672"/>
    </source>
</evidence>
<accession>A0AA95SG05</accession>
<dbReference type="Gene3D" id="3.60.40.10">
    <property type="entry name" value="PPM-type phosphatase domain"/>
    <property type="match status" value="1"/>
</dbReference>
<reference evidence="2" key="1">
    <citation type="submission" date="2023-05" db="EMBL/GenBank/DDBJ databases">
        <title>Comparative genomics of Bacillaceae isolates and their secondary metabolite potential.</title>
        <authorList>
            <person name="Song L."/>
            <person name="Nielsen L.J."/>
            <person name="Mohite O."/>
            <person name="Xu X."/>
            <person name="Weber T."/>
            <person name="Kovacs A.T."/>
        </authorList>
    </citation>
    <scope>NUCLEOTIDE SEQUENCE</scope>
    <source>
        <strain evidence="2">XLM17</strain>
    </source>
</reference>
<dbReference type="Proteomes" id="UP001178288">
    <property type="component" value="Chromosome"/>
</dbReference>
<proteinExistence type="predicted"/>
<gene>
    <name evidence="2" type="ORF">QNH39_23970</name>
</gene>
<dbReference type="AlphaFoldDB" id="A0AA95SG05"/>
<organism evidence="2 3">
    <name type="scientific">Neobacillus novalis</name>
    <dbReference type="NCBI Taxonomy" id="220687"/>
    <lineage>
        <taxon>Bacteria</taxon>
        <taxon>Bacillati</taxon>
        <taxon>Bacillota</taxon>
        <taxon>Bacilli</taxon>
        <taxon>Bacillales</taxon>
        <taxon>Bacillaceae</taxon>
        <taxon>Neobacillus</taxon>
    </lineage>
</organism>
<dbReference type="Pfam" id="PF13672">
    <property type="entry name" value="PP2C_2"/>
    <property type="match status" value="1"/>
</dbReference>
<evidence type="ECO:0000313" key="3">
    <source>
        <dbReference type="Proteomes" id="UP001178288"/>
    </source>
</evidence>
<name>A0AA95SG05_9BACI</name>
<dbReference type="InterPro" id="IPR036457">
    <property type="entry name" value="PPM-type-like_dom_sf"/>
</dbReference>
<protein>
    <submittedName>
        <fullName evidence="2">Protein phosphatase 2C domain-containing protein</fullName>
    </submittedName>
</protein>
<dbReference type="RefSeq" id="WP_066092396.1">
    <property type="nucleotide sequence ID" value="NZ_CP126114.1"/>
</dbReference>
<dbReference type="EMBL" id="CP126114">
    <property type="protein sequence ID" value="WHY85631.1"/>
    <property type="molecule type" value="Genomic_DNA"/>
</dbReference>
<evidence type="ECO:0000313" key="2">
    <source>
        <dbReference type="EMBL" id="WHY85631.1"/>
    </source>
</evidence>